<dbReference type="PROSITE" id="PS51736">
    <property type="entry name" value="RECOMBINASES_3"/>
    <property type="match status" value="1"/>
</dbReference>
<feature type="domain" description="Resolvase/invertase-type recombinase catalytic" evidence="8">
    <location>
        <begin position="1"/>
        <end position="134"/>
    </location>
</feature>
<dbReference type="PANTHER" id="PTHR30461:SF2">
    <property type="entry name" value="SERINE RECOMBINASE PINE-RELATED"/>
    <property type="match status" value="1"/>
</dbReference>
<dbReference type="InterPro" id="IPR009057">
    <property type="entry name" value="Homeodomain-like_sf"/>
</dbReference>
<dbReference type="AlphaFoldDB" id="A0A0F3GT82"/>
<keyword evidence="4" id="KW-0238">DNA-binding</keyword>
<evidence type="ECO:0000313" key="9">
    <source>
        <dbReference type="EMBL" id="KJU83878.1"/>
    </source>
</evidence>
<evidence type="ECO:0000313" key="10">
    <source>
        <dbReference type="Proteomes" id="UP000033423"/>
    </source>
</evidence>
<evidence type="ECO:0000256" key="4">
    <source>
        <dbReference type="ARBA" id="ARBA00023125"/>
    </source>
</evidence>
<organism evidence="9 10">
    <name type="scientific">Candidatus Magnetobacterium bavaricum</name>
    <dbReference type="NCBI Taxonomy" id="29290"/>
    <lineage>
        <taxon>Bacteria</taxon>
        <taxon>Pseudomonadati</taxon>
        <taxon>Nitrospirota</taxon>
        <taxon>Thermodesulfovibrionia</taxon>
        <taxon>Thermodesulfovibrionales</taxon>
        <taxon>Candidatus Magnetobacteriaceae</taxon>
        <taxon>Candidatus Magnetobacterium</taxon>
    </lineage>
</organism>
<reference evidence="9 10" key="1">
    <citation type="submission" date="2015-02" db="EMBL/GenBank/DDBJ databases">
        <title>Single-cell genomics of uncultivated deep-branching MTB reveals a conserved set of magnetosome genes.</title>
        <authorList>
            <person name="Kolinko S."/>
            <person name="Richter M."/>
            <person name="Glockner F.O."/>
            <person name="Brachmann A."/>
            <person name="Schuler D."/>
        </authorList>
    </citation>
    <scope>NUCLEOTIDE SEQUENCE [LARGE SCALE GENOMIC DNA]</scope>
    <source>
        <strain evidence="9">TM-1</strain>
    </source>
</reference>
<evidence type="ECO:0000256" key="1">
    <source>
        <dbReference type="ARBA" id="ARBA00009913"/>
    </source>
</evidence>
<dbReference type="SUPFAM" id="SSF53041">
    <property type="entry name" value="Resolvase-like"/>
    <property type="match status" value="1"/>
</dbReference>
<dbReference type="Pfam" id="PF00239">
    <property type="entry name" value="Resolvase"/>
    <property type="match status" value="1"/>
</dbReference>
<dbReference type="InterPro" id="IPR006118">
    <property type="entry name" value="Recombinase_CS"/>
</dbReference>
<evidence type="ECO:0000256" key="5">
    <source>
        <dbReference type="ARBA" id="ARBA00023172"/>
    </source>
</evidence>
<accession>A0A0F3GT82</accession>
<dbReference type="Pfam" id="PF02796">
    <property type="entry name" value="HTH_7"/>
    <property type="match status" value="1"/>
</dbReference>
<keyword evidence="10" id="KW-1185">Reference proteome</keyword>
<comment type="caution">
    <text evidence="9">The sequence shown here is derived from an EMBL/GenBank/DDBJ whole genome shotgun (WGS) entry which is preliminary data.</text>
</comment>
<evidence type="ECO:0000256" key="3">
    <source>
        <dbReference type="ARBA" id="ARBA00023100"/>
    </source>
</evidence>
<dbReference type="SMART" id="SM00857">
    <property type="entry name" value="Resolvase"/>
    <property type="match status" value="1"/>
</dbReference>
<dbReference type="EMBL" id="LACI01001696">
    <property type="protein sequence ID" value="KJU83878.1"/>
    <property type="molecule type" value="Genomic_DNA"/>
</dbReference>
<keyword evidence="3" id="KW-0230">DNA invertase</keyword>
<feature type="active site" description="O-(5'-phospho-DNA)-serine intermediate" evidence="6 7">
    <location>
        <position position="9"/>
    </location>
</feature>
<evidence type="ECO:0000256" key="6">
    <source>
        <dbReference type="PIRSR" id="PIRSR606118-50"/>
    </source>
</evidence>
<comment type="similarity">
    <text evidence="1">Belongs to the site-specific recombinase resolvase family.</text>
</comment>
<dbReference type="Proteomes" id="UP000033423">
    <property type="component" value="Unassembled WGS sequence"/>
</dbReference>
<dbReference type="Gene3D" id="3.40.50.1390">
    <property type="entry name" value="Resolvase, N-terminal catalytic domain"/>
    <property type="match status" value="1"/>
</dbReference>
<gene>
    <name evidence="9" type="ORF">MBAV_003917</name>
</gene>
<evidence type="ECO:0000256" key="7">
    <source>
        <dbReference type="PROSITE-ProRule" id="PRU10137"/>
    </source>
</evidence>
<evidence type="ECO:0000259" key="8">
    <source>
        <dbReference type="PROSITE" id="PS51736"/>
    </source>
</evidence>
<dbReference type="PANTHER" id="PTHR30461">
    <property type="entry name" value="DNA-INVERTASE FROM LAMBDOID PROPHAGE"/>
    <property type="match status" value="1"/>
</dbReference>
<dbReference type="GO" id="GO:0003677">
    <property type="term" value="F:DNA binding"/>
    <property type="evidence" value="ECO:0007669"/>
    <property type="project" value="UniProtKB-KW"/>
</dbReference>
<keyword evidence="5" id="KW-0233">DNA recombination</keyword>
<dbReference type="InterPro" id="IPR006120">
    <property type="entry name" value="Resolvase_HTH_dom"/>
</dbReference>
<keyword evidence="2" id="KW-0229">DNA integration</keyword>
<dbReference type="Gene3D" id="1.10.10.60">
    <property type="entry name" value="Homeodomain-like"/>
    <property type="match status" value="1"/>
</dbReference>
<dbReference type="CDD" id="cd03768">
    <property type="entry name" value="SR_ResInv"/>
    <property type="match status" value="1"/>
</dbReference>
<dbReference type="PROSITE" id="PS00398">
    <property type="entry name" value="RECOMBINASES_2"/>
    <property type="match status" value="1"/>
</dbReference>
<dbReference type="InterPro" id="IPR050639">
    <property type="entry name" value="SSR_resolvase"/>
</dbReference>
<dbReference type="SUPFAM" id="SSF46689">
    <property type="entry name" value="Homeodomain-like"/>
    <property type="match status" value="1"/>
</dbReference>
<proteinExistence type="inferred from homology"/>
<dbReference type="GO" id="GO:0015074">
    <property type="term" value="P:DNA integration"/>
    <property type="evidence" value="ECO:0007669"/>
    <property type="project" value="UniProtKB-KW"/>
</dbReference>
<dbReference type="PROSITE" id="PS00397">
    <property type="entry name" value="RECOMBINASES_1"/>
    <property type="match status" value="1"/>
</dbReference>
<dbReference type="GO" id="GO:0000150">
    <property type="term" value="F:DNA strand exchange activity"/>
    <property type="evidence" value="ECO:0007669"/>
    <property type="project" value="UniProtKB-KW"/>
</dbReference>
<sequence>MLIGYARVSTDMQNLDLQKDALKNAKCERIWEDKLSGSKVERPGLKDAIDFARQGDIIVVWRLDRLSRSLTELIEMVTLLDSKQIGLKSLQESIDTSSSSGKLIFHIFGALAEFERNLIRERTQAGLMAARARGRKGGRPESLDLNKKLLAVSLYDEKKYTVKQICQMMGVSKPTLYKYIKEKQGTNSKP</sequence>
<dbReference type="FunFam" id="3.40.50.1390:FF:000001">
    <property type="entry name" value="DNA recombinase"/>
    <property type="match status" value="1"/>
</dbReference>
<protein>
    <submittedName>
        <fullName evidence="9">Resolvase domain-containing protein</fullName>
    </submittedName>
</protein>
<evidence type="ECO:0000256" key="2">
    <source>
        <dbReference type="ARBA" id="ARBA00022908"/>
    </source>
</evidence>
<dbReference type="InterPro" id="IPR006119">
    <property type="entry name" value="Resolv_N"/>
</dbReference>
<dbReference type="InterPro" id="IPR036162">
    <property type="entry name" value="Resolvase-like_N_sf"/>
</dbReference>
<name>A0A0F3GT82_9BACT</name>